<name>A0A0E9PGL8_ANGAN</name>
<proteinExistence type="predicted"/>
<protein>
    <submittedName>
        <fullName evidence="1">Uncharacterized protein</fullName>
    </submittedName>
</protein>
<dbReference type="EMBL" id="GBXM01104883">
    <property type="protein sequence ID" value="JAH03694.1"/>
    <property type="molecule type" value="Transcribed_RNA"/>
</dbReference>
<accession>A0A0E9PGL8</accession>
<dbReference type="AlphaFoldDB" id="A0A0E9PGL8"/>
<reference evidence="1" key="1">
    <citation type="submission" date="2014-11" db="EMBL/GenBank/DDBJ databases">
        <authorList>
            <person name="Amaro Gonzalez C."/>
        </authorList>
    </citation>
    <scope>NUCLEOTIDE SEQUENCE</scope>
</reference>
<organism evidence="1">
    <name type="scientific">Anguilla anguilla</name>
    <name type="common">European freshwater eel</name>
    <name type="synonym">Muraena anguilla</name>
    <dbReference type="NCBI Taxonomy" id="7936"/>
    <lineage>
        <taxon>Eukaryota</taxon>
        <taxon>Metazoa</taxon>
        <taxon>Chordata</taxon>
        <taxon>Craniata</taxon>
        <taxon>Vertebrata</taxon>
        <taxon>Euteleostomi</taxon>
        <taxon>Actinopterygii</taxon>
        <taxon>Neopterygii</taxon>
        <taxon>Teleostei</taxon>
        <taxon>Anguilliformes</taxon>
        <taxon>Anguillidae</taxon>
        <taxon>Anguilla</taxon>
    </lineage>
</organism>
<sequence length="41" mass="4511">MKLSSHCINNVIVNTGIVLKCLNKEGRPIFAVTNMAARILK</sequence>
<evidence type="ECO:0000313" key="1">
    <source>
        <dbReference type="EMBL" id="JAH03694.1"/>
    </source>
</evidence>
<reference evidence="1" key="2">
    <citation type="journal article" date="2015" name="Fish Shellfish Immunol.">
        <title>Early steps in the European eel (Anguilla anguilla)-Vibrio vulnificus interaction in the gills: Role of the RtxA13 toxin.</title>
        <authorList>
            <person name="Callol A."/>
            <person name="Pajuelo D."/>
            <person name="Ebbesson L."/>
            <person name="Teles M."/>
            <person name="MacKenzie S."/>
            <person name="Amaro C."/>
        </authorList>
    </citation>
    <scope>NUCLEOTIDE SEQUENCE</scope>
</reference>